<feature type="compositionally biased region" description="Basic residues" evidence="8">
    <location>
        <begin position="507"/>
        <end position="516"/>
    </location>
</feature>
<keyword evidence="7" id="KW-0175">Coiled coil</keyword>
<evidence type="ECO:0000256" key="3">
    <source>
        <dbReference type="ARBA" id="ARBA00022840"/>
    </source>
</evidence>
<dbReference type="SUPFAM" id="SSF52540">
    <property type="entry name" value="P-loop containing nucleoside triphosphate hydrolases"/>
    <property type="match status" value="1"/>
</dbReference>
<accession>A0A6J3JSF7</accession>
<dbReference type="GO" id="GO:0007018">
    <property type="term" value="P:microtubule-based movement"/>
    <property type="evidence" value="ECO:0007669"/>
    <property type="project" value="InterPro"/>
</dbReference>
<evidence type="ECO:0000313" key="11">
    <source>
        <dbReference type="RefSeq" id="XP_033343144.1"/>
    </source>
</evidence>
<dbReference type="GO" id="GO:0005874">
    <property type="term" value="C:microtubule"/>
    <property type="evidence" value="ECO:0007669"/>
    <property type="project" value="UniProtKB-KW"/>
</dbReference>
<dbReference type="PROSITE" id="PS00411">
    <property type="entry name" value="KINESIN_MOTOR_1"/>
    <property type="match status" value="1"/>
</dbReference>
<evidence type="ECO:0000256" key="6">
    <source>
        <dbReference type="RuleBase" id="RU000394"/>
    </source>
</evidence>
<comment type="subcellular location">
    <subcellularLocation>
        <location evidence="1">Cytoplasm</location>
        <location evidence="1">Cytoskeleton</location>
    </subcellularLocation>
</comment>
<feature type="compositionally biased region" description="Polar residues" evidence="8">
    <location>
        <begin position="524"/>
        <end position="537"/>
    </location>
</feature>
<evidence type="ECO:0000313" key="10">
    <source>
        <dbReference type="Proteomes" id="UP000504631"/>
    </source>
</evidence>
<gene>
    <name evidence="11" type="primary">LOC117230131</name>
</gene>
<dbReference type="InterPro" id="IPR027417">
    <property type="entry name" value="P-loop_NTPase"/>
</dbReference>
<dbReference type="Pfam" id="PF00225">
    <property type="entry name" value="Kinesin"/>
    <property type="match status" value="1"/>
</dbReference>
<feature type="compositionally biased region" description="Basic and acidic residues" evidence="8">
    <location>
        <begin position="569"/>
        <end position="581"/>
    </location>
</feature>
<dbReference type="AlphaFoldDB" id="A0A6J3JSF7"/>
<evidence type="ECO:0000256" key="8">
    <source>
        <dbReference type="SAM" id="MobiDB-lite"/>
    </source>
</evidence>
<feature type="compositionally biased region" description="Polar residues" evidence="8">
    <location>
        <begin position="606"/>
        <end position="615"/>
    </location>
</feature>
<keyword evidence="10" id="KW-1185">Reference proteome</keyword>
<keyword evidence="5 6" id="KW-0505">Motor protein</keyword>
<comment type="similarity">
    <text evidence="5 6">Belongs to the TRAFAC class myosin-kinesin ATPase superfamily. Kinesin family.</text>
</comment>
<dbReference type="InterPro" id="IPR036961">
    <property type="entry name" value="Kinesin_motor_dom_sf"/>
</dbReference>
<organism evidence="10 11">
    <name type="scientific">Bombus vosnesenskii</name>
    <dbReference type="NCBI Taxonomy" id="207650"/>
    <lineage>
        <taxon>Eukaryota</taxon>
        <taxon>Metazoa</taxon>
        <taxon>Ecdysozoa</taxon>
        <taxon>Arthropoda</taxon>
        <taxon>Hexapoda</taxon>
        <taxon>Insecta</taxon>
        <taxon>Pterygota</taxon>
        <taxon>Neoptera</taxon>
        <taxon>Endopterygota</taxon>
        <taxon>Hymenoptera</taxon>
        <taxon>Apocrita</taxon>
        <taxon>Aculeata</taxon>
        <taxon>Apoidea</taxon>
        <taxon>Anthophila</taxon>
        <taxon>Apidae</taxon>
        <taxon>Bombus</taxon>
        <taxon>Pyrobombus</taxon>
    </lineage>
</organism>
<dbReference type="RefSeq" id="XP_033343144.1">
    <property type="nucleotide sequence ID" value="XM_033487253.1"/>
</dbReference>
<keyword evidence="3 5" id="KW-0067">ATP-binding</keyword>
<evidence type="ECO:0000256" key="4">
    <source>
        <dbReference type="ARBA" id="ARBA00023212"/>
    </source>
</evidence>
<keyword evidence="2 5" id="KW-0547">Nucleotide-binding</keyword>
<dbReference type="PANTHER" id="PTHR47968:SF67">
    <property type="entry name" value="KINESIN MOTOR DOMAIN-CONTAINING PROTEIN"/>
    <property type="match status" value="1"/>
</dbReference>
<dbReference type="InterPro" id="IPR001752">
    <property type="entry name" value="Kinesin_motor_dom"/>
</dbReference>
<feature type="compositionally biased region" description="Basic and acidic residues" evidence="8">
    <location>
        <begin position="664"/>
        <end position="684"/>
    </location>
</feature>
<keyword evidence="6" id="KW-0493">Microtubule</keyword>
<dbReference type="InterPro" id="IPR019821">
    <property type="entry name" value="Kinesin_motor_CS"/>
</dbReference>
<reference evidence="11" key="1">
    <citation type="submission" date="2025-08" db="UniProtKB">
        <authorList>
            <consortium name="RefSeq"/>
        </authorList>
    </citation>
    <scope>IDENTIFICATION</scope>
    <source>
        <tissue evidence="11">Muscle</tissue>
    </source>
</reference>
<feature type="compositionally biased region" description="Polar residues" evidence="8">
    <location>
        <begin position="486"/>
        <end position="506"/>
    </location>
</feature>
<feature type="compositionally biased region" description="Basic and acidic residues" evidence="8">
    <location>
        <begin position="475"/>
        <end position="485"/>
    </location>
</feature>
<dbReference type="PRINTS" id="PR00380">
    <property type="entry name" value="KINESINHEAVY"/>
</dbReference>
<dbReference type="GO" id="GO:0005524">
    <property type="term" value="F:ATP binding"/>
    <property type="evidence" value="ECO:0007669"/>
    <property type="project" value="UniProtKB-UniRule"/>
</dbReference>
<dbReference type="GeneID" id="117230131"/>
<protein>
    <recommendedName>
        <fullName evidence="6">Kinesin-like protein</fullName>
    </recommendedName>
</protein>
<dbReference type="PANTHER" id="PTHR47968">
    <property type="entry name" value="CENTROMERE PROTEIN E"/>
    <property type="match status" value="1"/>
</dbReference>
<name>A0A6J3JSF7_9HYME</name>
<dbReference type="PROSITE" id="PS50067">
    <property type="entry name" value="KINESIN_MOTOR_2"/>
    <property type="match status" value="1"/>
</dbReference>
<keyword evidence="4" id="KW-0963">Cytoplasm</keyword>
<dbReference type="SMART" id="SM00129">
    <property type="entry name" value="KISc"/>
    <property type="match status" value="1"/>
</dbReference>
<sequence length="712" mass="81917">MVKNSIKVYARLKPEQNRKSIVNYQVLHRPKENLEEDFLVLVSPVQRIKDYPDNRPESWNFSFFRIFEESATQEDVFESVARSVVESALDGYNGTIFAYGQTATGKTYTITGSLENECRGIIPRTLQFLFDAIQKRPENVYSIEVAYLEIYNETGYDLIDRKHQRDFAVTRLEDLPRISIREDEAGKLHLKNLTFYCVKNLEDAFELLVLGDHNRVTADTPMNPQSSRSHCIFTIVVSTKKFGAEQYKRAKVHLVDLAGSERVYKCSITGTILTEAKHINLSLHYLEQVIVCLGQESAGHIPYRNSLLTSILRDSLGGNCLTTMLATISLCAFNLEETVSTCRFAQRVALIRNDLKLNLETDIQSENALLRAENDRLKQQIKALTRQTISEELTAADKKNLDHKIGSFLESNKQVIWDYNPKKVEYCFESFKRAFELSKDPKCYLKKLEYYKDLVIQRDKEISLLIDRMKRERNQRSTQLNDDRFTTNNIENDNQKMIQNSLSNRTPLKKQKRKPKISNETKPDCSTNVYDNDPTSRNKSISIDTFMPELLPCNIVNLTLSDLTEDKDQAIDQRTGDKTDDTNQQSLRKSERGQKNVKKKHNHNNQIESKVKQQSPVELSSAKAKIVTREASFVEADYSAPIYQKFLSFSANNPETPLILQENKAERDDFERKSNTEAKDKQFEDSLPLTGDPEIDEEIIAFYKAKRSGGIY</sequence>
<dbReference type="InterPro" id="IPR027640">
    <property type="entry name" value="Kinesin-like_fam"/>
</dbReference>
<evidence type="ECO:0000256" key="7">
    <source>
        <dbReference type="SAM" id="Coils"/>
    </source>
</evidence>
<feature type="binding site" evidence="5">
    <location>
        <begin position="100"/>
        <end position="107"/>
    </location>
    <ligand>
        <name>ATP</name>
        <dbReference type="ChEBI" id="CHEBI:30616"/>
    </ligand>
</feature>
<evidence type="ECO:0000256" key="5">
    <source>
        <dbReference type="PROSITE-ProRule" id="PRU00283"/>
    </source>
</evidence>
<evidence type="ECO:0000256" key="2">
    <source>
        <dbReference type="ARBA" id="ARBA00022741"/>
    </source>
</evidence>
<dbReference type="GO" id="GO:0003777">
    <property type="term" value="F:microtubule motor activity"/>
    <property type="evidence" value="ECO:0007669"/>
    <property type="project" value="InterPro"/>
</dbReference>
<feature type="coiled-coil region" evidence="7">
    <location>
        <begin position="360"/>
        <end position="387"/>
    </location>
</feature>
<keyword evidence="4" id="KW-0206">Cytoskeleton</keyword>
<evidence type="ECO:0000259" key="9">
    <source>
        <dbReference type="PROSITE" id="PS50067"/>
    </source>
</evidence>
<feature type="domain" description="Kinesin motor" evidence="9">
    <location>
        <begin position="5"/>
        <end position="351"/>
    </location>
</feature>
<feature type="region of interest" description="Disordered" evidence="8">
    <location>
        <begin position="664"/>
        <end position="690"/>
    </location>
</feature>
<dbReference type="KEGG" id="bvk:117230131"/>
<feature type="region of interest" description="Disordered" evidence="8">
    <location>
        <begin position="569"/>
        <end position="615"/>
    </location>
</feature>
<evidence type="ECO:0000256" key="1">
    <source>
        <dbReference type="ARBA" id="ARBA00004245"/>
    </source>
</evidence>
<proteinExistence type="inferred from homology"/>
<dbReference type="Proteomes" id="UP000504631">
    <property type="component" value="Unplaced"/>
</dbReference>
<dbReference type="Gene3D" id="3.40.850.10">
    <property type="entry name" value="Kinesin motor domain"/>
    <property type="match status" value="1"/>
</dbReference>
<feature type="region of interest" description="Disordered" evidence="8">
    <location>
        <begin position="475"/>
        <end position="537"/>
    </location>
</feature>
<dbReference type="GO" id="GO:0008017">
    <property type="term" value="F:microtubule binding"/>
    <property type="evidence" value="ECO:0007669"/>
    <property type="project" value="InterPro"/>
</dbReference>